<evidence type="ECO:0000313" key="1">
    <source>
        <dbReference type="EMBL" id="KAL0932638.1"/>
    </source>
</evidence>
<reference evidence="1 2" key="1">
    <citation type="journal article" date="2020" name="Phytopathology">
        <title>Genome Sequence Resources of Colletotrichum truncatum, C. plurivorum, C. musicola, and C. sojae: Four Species Pathogenic to Soybean (Glycine max).</title>
        <authorList>
            <person name="Rogerio F."/>
            <person name="Boufleur T.R."/>
            <person name="Ciampi-Guillardi M."/>
            <person name="Sukno S.A."/>
            <person name="Thon M.R."/>
            <person name="Massola Junior N.S."/>
            <person name="Baroncelli R."/>
        </authorList>
    </citation>
    <scope>NUCLEOTIDE SEQUENCE [LARGE SCALE GENOMIC DNA]</scope>
    <source>
        <strain evidence="1 2">CMES1059</strain>
    </source>
</reference>
<keyword evidence="2" id="KW-1185">Reference proteome</keyword>
<proteinExistence type="predicted"/>
<dbReference type="EMBL" id="VUJX02000008">
    <property type="protein sequence ID" value="KAL0932638.1"/>
    <property type="molecule type" value="Genomic_DNA"/>
</dbReference>
<gene>
    <name evidence="1" type="ORF">CTRU02_211601</name>
</gene>
<accession>A0ACC3YL79</accession>
<dbReference type="Proteomes" id="UP000805649">
    <property type="component" value="Unassembled WGS sequence"/>
</dbReference>
<name>A0ACC3YL79_COLTU</name>
<comment type="caution">
    <text evidence="1">The sequence shown here is derived from an EMBL/GenBank/DDBJ whole genome shotgun (WGS) entry which is preliminary data.</text>
</comment>
<evidence type="ECO:0000313" key="2">
    <source>
        <dbReference type="Proteomes" id="UP000805649"/>
    </source>
</evidence>
<sequence length="493" mass="54922">MSNASKGSLICPDTSLSLLDHSSFHTIFFWTHDQKKHNMYQHNMYQRNRHWHRRPGPEKPSPGPAFGSLLESINIADLSKPALAFVSSAQVTECELIASYNWLDRAKPSILIPGAPAKWTPPAETTALREDNGVYYRDKNASRYPTHPMEPAIQAVLSMHPDSLTRKVNLVACGSTLGNLLRFVQGKERPFRMLVEVVGSTVHLIRRENSPTETIDDVRGYGHTFPETYTSWDVDVRGSASHQRVLRYDFGGLSCLVRYEGDGYLKNKLMSSSGYAEREVGTGEGTVEELIASLGGNKVSQTSPGSSSQLQMQSGGFKVPQSAMFDLKTRSSRRKGHDFLGEELPRMWVAQIPNFVLAYHDRGTFNDIQIMDVSTKIKEWEKEKNEELSRLAALLHHIVNLVRIHGGKLEISRQSPEKLEFREQTPGLSGVCSVDVMAKWGAWLGSTVASSEDEGEYDSDVGGSGLAWSDGEDESDDFTACSQECSYCGRCEY</sequence>
<organism evidence="1 2">
    <name type="scientific">Colletotrichum truncatum</name>
    <name type="common">Anthracnose fungus</name>
    <name type="synonym">Colletotrichum capsici</name>
    <dbReference type="NCBI Taxonomy" id="5467"/>
    <lineage>
        <taxon>Eukaryota</taxon>
        <taxon>Fungi</taxon>
        <taxon>Dikarya</taxon>
        <taxon>Ascomycota</taxon>
        <taxon>Pezizomycotina</taxon>
        <taxon>Sordariomycetes</taxon>
        <taxon>Hypocreomycetidae</taxon>
        <taxon>Glomerellales</taxon>
        <taxon>Glomerellaceae</taxon>
        <taxon>Colletotrichum</taxon>
        <taxon>Colletotrichum truncatum species complex</taxon>
    </lineage>
</organism>
<protein>
    <submittedName>
        <fullName evidence="1">Geranylgeranyl pyrophosphate synthetase</fullName>
    </submittedName>
</protein>